<comment type="similarity">
    <text evidence="13">Belongs to the class-I aminoacyl-tRNA synthetase family. MetG type 2A subfamily.</text>
</comment>
<dbReference type="SUPFAM" id="SSF47323">
    <property type="entry name" value="Anticodon-binding domain of a subclass of class I aminoacyl-tRNA synthetases"/>
    <property type="match status" value="1"/>
</dbReference>
<dbReference type="EMBL" id="DPPF01000091">
    <property type="protein sequence ID" value="HCW92926.1"/>
    <property type="molecule type" value="Genomic_DNA"/>
</dbReference>
<dbReference type="GO" id="GO:0005524">
    <property type="term" value="F:ATP binding"/>
    <property type="evidence" value="ECO:0007669"/>
    <property type="project" value="UniProtKB-UniRule"/>
</dbReference>
<keyword evidence="6 13" id="KW-0436">Ligase</keyword>
<keyword evidence="11 13" id="KW-0030">Aminoacyl-tRNA synthetase</keyword>
<evidence type="ECO:0000256" key="11">
    <source>
        <dbReference type="ARBA" id="ARBA00023146"/>
    </source>
</evidence>
<evidence type="ECO:0000256" key="2">
    <source>
        <dbReference type="ARBA" id="ARBA00004496"/>
    </source>
</evidence>
<dbReference type="CDD" id="cd02800">
    <property type="entry name" value="tRNA_bind_EcMetRS_like"/>
    <property type="match status" value="1"/>
</dbReference>
<dbReference type="InterPro" id="IPR013155">
    <property type="entry name" value="M/V/L/I-tRNA-synth_anticd-bd"/>
</dbReference>
<name>A0A3D5QAS4_FLESI</name>
<dbReference type="GO" id="GO:0000049">
    <property type="term" value="F:tRNA binding"/>
    <property type="evidence" value="ECO:0007669"/>
    <property type="project" value="UniProtKB-UniRule"/>
</dbReference>
<dbReference type="NCBIfam" id="TIGR00399">
    <property type="entry name" value="metG_C_term"/>
    <property type="match status" value="1"/>
</dbReference>
<dbReference type="Gene3D" id="1.10.730.10">
    <property type="entry name" value="Isoleucyl-tRNA Synthetase, Domain 1"/>
    <property type="match status" value="1"/>
</dbReference>
<accession>A0A3D5QAS4</accession>
<keyword evidence="13" id="KW-0479">Metal-binding</keyword>
<evidence type="ECO:0000256" key="1">
    <source>
        <dbReference type="ARBA" id="ARBA00003314"/>
    </source>
</evidence>
<dbReference type="Proteomes" id="UP000262325">
    <property type="component" value="Unassembled WGS sequence"/>
</dbReference>
<dbReference type="Pfam" id="PF09334">
    <property type="entry name" value="tRNA-synt_1g"/>
    <property type="match status" value="2"/>
</dbReference>
<dbReference type="EC" id="6.1.1.10" evidence="13"/>
<dbReference type="Gene3D" id="2.170.220.10">
    <property type="match status" value="1"/>
</dbReference>
<feature type="short sequence motif" description="'HIGH' region" evidence="13">
    <location>
        <begin position="13"/>
        <end position="23"/>
    </location>
</feature>
<dbReference type="SUPFAM" id="SSF52374">
    <property type="entry name" value="Nucleotidylyl transferase"/>
    <property type="match status" value="1"/>
</dbReference>
<dbReference type="InterPro" id="IPR041872">
    <property type="entry name" value="Anticodon_Met"/>
</dbReference>
<dbReference type="NCBIfam" id="NF008900">
    <property type="entry name" value="PRK12267.1"/>
    <property type="match status" value="1"/>
</dbReference>
<evidence type="ECO:0000313" key="16">
    <source>
        <dbReference type="Proteomes" id="UP000262325"/>
    </source>
</evidence>
<evidence type="ECO:0000256" key="5">
    <source>
        <dbReference type="ARBA" id="ARBA00022555"/>
    </source>
</evidence>
<dbReference type="InterPro" id="IPR002547">
    <property type="entry name" value="tRNA-bd_dom"/>
</dbReference>
<comment type="subunit">
    <text evidence="3 13">Homodimer.</text>
</comment>
<evidence type="ECO:0000313" key="15">
    <source>
        <dbReference type="EMBL" id="HCW92926.1"/>
    </source>
</evidence>
<reference evidence="15 16" key="1">
    <citation type="journal article" date="2018" name="Nat. Biotechnol.">
        <title>A standardized bacterial taxonomy based on genome phylogeny substantially revises the tree of life.</title>
        <authorList>
            <person name="Parks D.H."/>
            <person name="Chuvochina M."/>
            <person name="Waite D.W."/>
            <person name="Rinke C."/>
            <person name="Skarshewski A."/>
            <person name="Chaumeil P.A."/>
            <person name="Hugenholtz P."/>
        </authorList>
    </citation>
    <scope>NUCLEOTIDE SEQUENCE [LARGE SCALE GENOMIC DNA]</scope>
    <source>
        <strain evidence="15">UBA8672</strain>
    </source>
</reference>
<dbReference type="InterPro" id="IPR014729">
    <property type="entry name" value="Rossmann-like_a/b/a_fold"/>
</dbReference>
<evidence type="ECO:0000256" key="12">
    <source>
        <dbReference type="ARBA" id="ARBA00047364"/>
    </source>
</evidence>
<feature type="domain" description="TRNA-binding" evidence="14">
    <location>
        <begin position="540"/>
        <end position="640"/>
    </location>
</feature>
<dbReference type="GO" id="GO:0004825">
    <property type="term" value="F:methionine-tRNA ligase activity"/>
    <property type="evidence" value="ECO:0007669"/>
    <property type="project" value="UniProtKB-UniRule"/>
</dbReference>
<dbReference type="Pfam" id="PF08264">
    <property type="entry name" value="Anticodon_1"/>
    <property type="match status" value="1"/>
</dbReference>
<comment type="caution">
    <text evidence="15">The sequence shown here is derived from an EMBL/GenBank/DDBJ whole genome shotgun (WGS) entry which is preliminary data.</text>
</comment>
<keyword evidence="8 13" id="KW-0067">ATP-binding</keyword>
<dbReference type="FunFam" id="1.10.730.10:FF:000026">
    <property type="entry name" value="Methionine--tRNA ligase"/>
    <property type="match status" value="1"/>
</dbReference>
<sequence length="640" mass="73510">MNQKTFYVSTPIYYVNDVPHIGHAYTTVAADTIARYKRLAGYDVFFLTGTDEHGQKIEHAASDKNLSPKELADNVVTRFKNLWEKLNISNDHFIRTTEEYHQKTVQAVFTKMKENGDIYLGEYEGWYCTPCETYWTETQLLDGNCCPSCRRPTTKLKEPSYFFRMSKYQDKLLEHIERNPDFIKPVSRRNEIISFIKEGLKDLSVSRVSFKWGVPVPGDEKHVIYVWIDALTNYISALGYPDRSEMFDKYWPGDYHIVGKDILRFHTVYWPTMLLSIGVDLPKSVFAHGWWTVEGQKMSKSLGNAIDPYWLADKFGVDPIRYFLLREVPFGLDGDFSFKALIHRINSDLANDLGNLLNRTLGMVNRYFDGVIPEYTDPESLDEELADTIKETFEKMDAQISELAFNKALSSIWELVGFLNRYVDTTTPWFLAKDEDKRGRLGSVLYCVLDGLRALSLMLYPFIPETSVNMRKQLNTEKDIYKTNFEELKKARTLESGIRLGEIKQLYPRLDEKEILADVKNLQDKEKEEQKAEELIDFETFSKMKIKVGQIYAAEKIKKSDKLLKLQVDLGSENRQIVAGIAKTYAPEDLIGKKVAVVANLKPAKLMGVDSEGMVLAASGDDRHFLIEIDEDVKAGSPVK</sequence>
<comment type="caution">
    <text evidence="13">Lacks conserved residue(s) required for the propagation of feature annotation.</text>
</comment>
<evidence type="ECO:0000256" key="9">
    <source>
        <dbReference type="ARBA" id="ARBA00022884"/>
    </source>
</evidence>
<comment type="catalytic activity">
    <reaction evidence="12 13">
        <text>tRNA(Met) + L-methionine + ATP = L-methionyl-tRNA(Met) + AMP + diphosphate</text>
        <dbReference type="Rhea" id="RHEA:13481"/>
        <dbReference type="Rhea" id="RHEA-COMP:9667"/>
        <dbReference type="Rhea" id="RHEA-COMP:9698"/>
        <dbReference type="ChEBI" id="CHEBI:30616"/>
        <dbReference type="ChEBI" id="CHEBI:33019"/>
        <dbReference type="ChEBI" id="CHEBI:57844"/>
        <dbReference type="ChEBI" id="CHEBI:78442"/>
        <dbReference type="ChEBI" id="CHEBI:78530"/>
        <dbReference type="ChEBI" id="CHEBI:456215"/>
        <dbReference type="EC" id="6.1.1.10"/>
    </reaction>
</comment>
<dbReference type="FunFam" id="2.40.50.140:FF:000042">
    <property type="entry name" value="Methionine--tRNA ligase"/>
    <property type="match status" value="1"/>
</dbReference>
<dbReference type="PANTHER" id="PTHR43326">
    <property type="entry name" value="METHIONYL-TRNA SYNTHETASE"/>
    <property type="match status" value="1"/>
</dbReference>
<evidence type="ECO:0000256" key="3">
    <source>
        <dbReference type="ARBA" id="ARBA00011738"/>
    </source>
</evidence>
<evidence type="ECO:0000259" key="14">
    <source>
        <dbReference type="PROSITE" id="PS50886"/>
    </source>
</evidence>
<dbReference type="PRINTS" id="PR01041">
    <property type="entry name" value="TRNASYNTHMET"/>
</dbReference>
<feature type="binding site" evidence="13">
    <location>
        <position position="149"/>
    </location>
    <ligand>
        <name>Zn(2+)</name>
        <dbReference type="ChEBI" id="CHEBI:29105"/>
    </ligand>
</feature>
<dbReference type="InterPro" id="IPR012340">
    <property type="entry name" value="NA-bd_OB-fold"/>
</dbReference>
<evidence type="ECO:0000256" key="6">
    <source>
        <dbReference type="ARBA" id="ARBA00022598"/>
    </source>
</evidence>
<protein>
    <recommendedName>
        <fullName evidence="13">Methionine--tRNA ligase</fullName>
        <ecNumber evidence="13">6.1.1.10</ecNumber>
    </recommendedName>
    <alternativeName>
        <fullName evidence="13">Methionyl-tRNA synthetase</fullName>
        <shortName evidence="13">MetRS</shortName>
    </alternativeName>
</protein>
<evidence type="ECO:0000256" key="10">
    <source>
        <dbReference type="ARBA" id="ARBA00022917"/>
    </source>
</evidence>
<dbReference type="GO" id="GO:0046872">
    <property type="term" value="F:metal ion binding"/>
    <property type="evidence" value="ECO:0007669"/>
    <property type="project" value="UniProtKB-KW"/>
</dbReference>
<feature type="short sequence motif" description="'KMSKS' region" evidence="13">
    <location>
        <begin position="297"/>
        <end position="301"/>
    </location>
</feature>
<dbReference type="Gene3D" id="2.40.50.140">
    <property type="entry name" value="Nucleic acid-binding proteins"/>
    <property type="match status" value="1"/>
</dbReference>
<feature type="binding site" evidence="13">
    <location>
        <position position="131"/>
    </location>
    <ligand>
        <name>Zn(2+)</name>
        <dbReference type="ChEBI" id="CHEBI:29105"/>
    </ligand>
</feature>
<dbReference type="NCBIfam" id="TIGR00398">
    <property type="entry name" value="metG"/>
    <property type="match status" value="1"/>
</dbReference>
<dbReference type="GO" id="GO:0006431">
    <property type="term" value="P:methionyl-tRNA aminoacylation"/>
    <property type="evidence" value="ECO:0007669"/>
    <property type="project" value="UniProtKB-UniRule"/>
</dbReference>
<dbReference type="InterPro" id="IPR023457">
    <property type="entry name" value="Met-tRNA_synth_2"/>
</dbReference>
<dbReference type="Pfam" id="PF01588">
    <property type="entry name" value="tRNA_bind"/>
    <property type="match status" value="1"/>
</dbReference>
<keyword evidence="5 13" id="KW-0820">tRNA-binding</keyword>
<dbReference type="HAMAP" id="MF_01228">
    <property type="entry name" value="Met_tRNA_synth_type2"/>
    <property type="match status" value="1"/>
</dbReference>
<dbReference type="InterPro" id="IPR004495">
    <property type="entry name" value="Met-tRNA-synth_bsu_C"/>
</dbReference>
<proteinExistence type="inferred from homology"/>
<keyword evidence="7 13" id="KW-0547">Nucleotide-binding</keyword>
<organism evidence="15 16">
    <name type="scientific">Flexistipes sinusarabici</name>
    <dbReference type="NCBI Taxonomy" id="2352"/>
    <lineage>
        <taxon>Bacteria</taxon>
        <taxon>Pseudomonadati</taxon>
        <taxon>Deferribacterota</taxon>
        <taxon>Deferribacteres</taxon>
        <taxon>Deferribacterales</taxon>
        <taxon>Flexistipitaceae</taxon>
        <taxon>Flexistipes</taxon>
    </lineage>
</organism>
<dbReference type="GO" id="GO:0005737">
    <property type="term" value="C:cytoplasm"/>
    <property type="evidence" value="ECO:0007669"/>
    <property type="project" value="UniProtKB-SubCell"/>
</dbReference>
<evidence type="ECO:0000256" key="13">
    <source>
        <dbReference type="HAMAP-Rule" id="MF_01228"/>
    </source>
</evidence>
<feature type="binding site" evidence="13">
    <location>
        <position position="146"/>
    </location>
    <ligand>
        <name>Zn(2+)</name>
        <dbReference type="ChEBI" id="CHEBI:29105"/>
    </ligand>
</feature>
<dbReference type="SUPFAM" id="SSF50249">
    <property type="entry name" value="Nucleic acid-binding proteins"/>
    <property type="match status" value="1"/>
</dbReference>
<dbReference type="Gene3D" id="3.40.50.620">
    <property type="entry name" value="HUPs"/>
    <property type="match status" value="1"/>
</dbReference>
<comment type="subcellular location">
    <subcellularLocation>
        <location evidence="2 13">Cytoplasm</location>
    </subcellularLocation>
</comment>
<dbReference type="PANTHER" id="PTHR43326:SF1">
    <property type="entry name" value="METHIONINE--TRNA LIGASE, MITOCHONDRIAL"/>
    <property type="match status" value="1"/>
</dbReference>
<dbReference type="PROSITE" id="PS50886">
    <property type="entry name" value="TRBD"/>
    <property type="match status" value="1"/>
</dbReference>
<dbReference type="CDD" id="cd00814">
    <property type="entry name" value="MetRS_core"/>
    <property type="match status" value="1"/>
</dbReference>
<comment type="function">
    <text evidence="1 13">Is required not only for elongation of protein synthesis but also for the initiation of all mRNA translation through initiator tRNA(fMet) aminoacylation.</text>
</comment>
<evidence type="ECO:0000256" key="4">
    <source>
        <dbReference type="ARBA" id="ARBA00022490"/>
    </source>
</evidence>
<dbReference type="InterPro" id="IPR033911">
    <property type="entry name" value="MetRS_core"/>
</dbReference>
<dbReference type="CDD" id="cd07957">
    <property type="entry name" value="Anticodon_Ia_Met"/>
    <property type="match status" value="1"/>
</dbReference>
<dbReference type="RefSeq" id="WP_273264670.1">
    <property type="nucleotide sequence ID" value="NZ_JAAZVV010000003.1"/>
</dbReference>
<dbReference type="AlphaFoldDB" id="A0A3D5QAS4"/>
<keyword evidence="13" id="KW-0862">Zinc</keyword>
<comment type="cofactor">
    <cofactor evidence="13">
        <name>Zn(2+)</name>
        <dbReference type="ChEBI" id="CHEBI:29105"/>
    </cofactor>
    <text evidence="13">Binds 1 zinc ion per subunit.</text>
</comment>
<dbReference type="FunFam" id="2.170.220.10:FF:000002">
    <property type="entry name" value="Methionine--tRNA ligase"/>
    <property type="match status" value="1"/>
</dbReference>
<feature type="binding site" evidence="13">
    <location>
        <position position="128"/>
    </location>
    <ligand>
        <name>Zn(2+)</name>
        <dbReference type="ChEBI" id="CHEBI:29105"/>
    </ligand>
</feature>
<dbReference type="InterPro" id="IPR009080">
    <property type="entry name" value="tRNAsynth_Ia_anticodon-bd"/>
</dbReference>
<dbReference type="InterPro" id="IPR014758">
    <property type="entry name" value="Met-tRNA_synth"/>
</dbReference>
<dbReference type="InterPro" id="IPR015413">
    <property type="entry name" value="Methionyl/Leucyl_tRNA_Synth"/>
</dbReference>
<evidence type="ECO:0000256" key="7">
    <source>
        <dbReference type="ARBA" id="ARBA00022741"/>
    </source>
</evidence>
<gene>
    <name evidence="13" type="primary">metG</name>
    <name evidence="15" type="ORF">DHM44_04515</name>
</gene>
<keyword evidence="9 13" id="KW-0694">RNA-binding</keyword>
<keyword evidence="4 13" id="KW-0963">Cytoplasm</keyword>
<evidence type="ECO:0000256" key="8">
    <source>
        <dbReference type="ARBA" id="ARBA00022840"/>
    </source>
</evidence>
<keyword evidence="10 13" id="KW-0648">Protein biosynthesis</keyword>